<dbReference type="STRING" id="1122240.GCA_000620105_01711"/>
<dbReference type="InterPro" id="IPR051928">
    <property type="entry name" value="NorD/CobT"/>
</dbReference>
<accession>A0A2S0PBP8</accession>
<dbReference type="SUPFAM" id="SSF53300">
    <property type="entry name" value="vWA-like"/>
    <property type="match status" value="1"/>
</dbReference>
<dbReference type="PANTHER" id="PTHR41248:SF1">
    <property type="entry name" value="NORD PROTEIN"/>
    <property type="match status" value="1"/>
</dbReference>
<organism evidence="3 4">
    <name type="scientific">Microvirgula aerodenitrificans</name>
    <dbReference type="NCBI Taxonomy" id="57480"/>
    <lineage>
        <taxon>Bacteria</taxon>
        <taxon>Pseudomonadati</taxon>
        <taxon>Pseudomonadota</taxon>
        <taxon>Betaproteobacteria</taxon>
        <taxon>Neisseriales</taxon>
        <taxon>Aquaspirillaceae</taxon>
        <taxon>Microvirgula</taxon>
    </lineage>
</organism>
<dbReference type="OrthoDB" id="9758211at2"/>
<proteinExistence type="predicted"/>
<dbReference type="CDD" id="cd01454">
    <property type="entry name" value="vWA_norD_type"/>
    <property type="match status" value="1"/>
</dbReference>
<name>A0A2S0PBP8_9NEIS</name>
<evidence type="ECO:0000256" key="1">
    <source>
        <dbReference type="SAM" id="MobiDB-lite"/>
    </source>
</evidence>
<dbReference type="PROSITE" id="PS50234">
    <property type="entry name" value="VWFA"/>
    <property type="match status" value="1"/>
</dbReference>
<evidence type="ECO:0000259" key="2">
    <source>
        <dbReference type="PROSITE" id="PS50234"/>
    </source>
</evidence>
<dbReference type="InterPro" id="IPR036465">
    <property type="entry name" value="vWFA_dom_sf"/>
</dbReference>
<dbReference type="Proteomes" id="UP000244173">
    <property type="component" value="Chromosome"/>
</dbReference>
<feature type="region of interest" description="Disordered" evidence="1">
    <location>
        <begin position="269"/>
        <end position="289"/>
    </location>
</feature>
<evidence type="ECO:0000313" key="3">
    <source>
        <dbReference type="EMBL" id="AVY94743.1"/>
    </source>
</evidence>
<dbReference type="Pfam" id="PF00092">
    <property type="entry name" value="VWA"/>
    <property type="match status" value="1"/>
</dbReference>
<feature type="domain" description="VWFA" evidence="2">
    <location>
        <begin position="421"/>
        <end position="604"/>
    </location>
</feature>
<sequence>MEEWVGGIWDRWVRRAAYRGHPAARVRLDEVSGMLAPLYRAFGGAGAAQIKASDKEAHGARRRWLERVAGIGEQTCHGWADDDALYLPPGLDAMPEAALNRELYIWLTALAAQAPVGGEWLSRSRRATASVLARLPGLASRYYRLVDAHLGSRPDPTRLPADEAAWERAIRAALLRPEIEQAPPPPARWPPHPVPLWLHPDPPTTAALAPRADAADADGDKGELMRQDEADRVRRSAERVELPENKNGMLMVFRAESIFSWAEYLEVNRPLDDDEDPDPRAADDLDKLSIARGGRAPKKRLRFDLDLPPESDDDRPIGAGILYPEWNWKTGAYLPDYCRIEPMQADEAPPCALPESLAPLARRLRRQFELLQPVRVRLNAQQDGDELDLDAVVRFAAERATGHVGDSGLYRRHSGGARSLATLVLADLSLSTDTWVGNEARVVDVIRDALMVFAEALAASRDRFGVYGFSSVRREHVRFHVLKDFGEAWNEAARGRVAAIKPGFYTRMGAAIRHATRILAEQPAERRLLLLLTDGKPNDLDRYEGRHGIEDTRVAVAEARARGLLPFCVTIDRDAGEYLPYLFGSHGFVVARDAAELPRLLPRLYLRLAAPA</sequence>
<feature type="compositionally biased region" description="Basic and acidic residues" evidence="1">
    <location>
        <begin position="218"/>
        <end position="238"/>
    </location>
</feature>
<gene>
    <name evidence="3" type="ORF">DAI18_12365</name>
</gene>
<dbReference type="SMART" id="SM00327">
    <property type="entry name" value="VWA"/>
    <property type="match status" value="1"/>
</dbReference>
<dbReference type="Gene3D" id="3.40.50.410">
    <property type="entry name" value="von Willebrand factor, type A domain"/>
    <property type="match status" value="1"/>
</dbReference>
<dbReference type="AlphaFoldDB" id="A0A2S0PBP8"/>
<keyword evidence="4" id="KW-1185">Reference proteome</keyword>
<protein>
    <submittedName>
        <fullName evidence="3">Nitric oxide reductase</fullName>
    </submittedName>
</protein>
<feature type="region of interest" description="Disordered" evidence="1">
    <location>
        <begin position="213"/>
        <end position="238"/>
    </location>
</feature>
<dbReference type="InterPro" id="IPR002035">
    <property type="entry name" value="VWF_A"/>
</dbReference>
<dbReference type="RefSeq" id="WP_107889555.1">
    <property type="nucleotide sequence ID" value="NZ_CALFSO010000152.1"/>
</dbReference>
<dbReference type="KEGG" id="maer:DAI18_12365"/>
<dbReference type="EMBL" id="CP028519">
    <property type="protein sequence ID" value="AVY94743.1"/>
    <property type="molecule type" value="Genomic_DNA"/>
</dbReference>
<evidence type="ECO:0000313" key="4">
    <source>
        <dbReference type="Proteomes" id="UP000244173"/>
    </source>
</evidence>
<feature type="compositionally biased region" description="Basic and acidic residues" evidence="1">
    <location>
        <begin position="278"/>
        <end position="289"/>
    </location>
</feature>
<dbReference type="PANTHER" id="PTHR41248">
    <property type="entry name" value="NORD PROTEIN"/>
    <property type="match status" value="1"/>
</dbReference>
<reference evidence="3 4" key="1">
    <citation type="submission" date="2018-04" db="EMBL/GenBank/DDBJ databases">
        <title>Denitrifier Microvirgula.</title>
        <authorList>
            <person name="Anderson E."/>
            <person name="Jang J."/>
            <person name="Ishii S."/>
        </authorList>
    </citation>
    <scope>NUCLEOTIDE SEQUENCE [LARGE SCALE GENOMIC DNA]</scope>
    <source>
        <strain evidence="3 4">BE2.4</strain>
    </source>
</reference>